<proteinExistence type="predicted"/>
<feature type="compositionally biased region" description="Low complexity" evidence="1">
    <location>
        <begin position="67"/>
        <end position="76"/>
    </location>
</feature>
<dbReference type="Gene3D" id="2.30.29.30">
    <property type="entry name" value="Pleckstrin-homology domain (PH domain)/Phosphotyrosine-binding domain (PTB)"/>
    <property type="match status" value="1"/>
</dbReference>
<dbReference type="GeneID" id="30148292"/>
<keyword evidence="4" id="KW-1185">Reference proteome</keyword>
<dbReference type="SMART" id="SM00233">
    <property type="entry name" value="PH"/>
    <property type="match status" value="1"/>
</dbReference>
<feature type="compositionally biased region" description="Polar residues" evidence="1">
    <location>
        <begin position="783"/>
        <end position="804"/>
    </location>
</feature>
<organism evidence="3 4">
    <name type="scientific">Babjeviella inositovora NRRL Y-12698</name>
    <dbReference type="NCBI Taxonomy" id="984486"/>
    <lineage>
        <taxon>Eukaryota</taxon>
        <taxon>Fungi</taxon>
        <taxon>Dikarya</taxon>
        <taxon>Ascomycota</taxon>
        <taxon>Saccharomycotina</taxon>
        <taxon>Pichiomycetes</taxon>
        <taxon>Serinales incertae sedis</taxon>
        <taxon>Babjeviella</taxon>
    </lineage>
</organism>
<feature type="compositionally biased region" description="Low complexity" evidence="1">
    <location>
        <begin position="884"/>
        <end position="933"/>
    </location>
</feature>
<feature type="compositionally biased region" description="Low complexity" evidence="1">
    <location>
        <begin position="955"/>
        <end position="975"/>
    </location>
</feature>
<evidence type="ECO:0000313" key="3">
    <source>
        <dbReference type="EMBL" id="ODQ80247.1"/>
    </source>
</evidence>
<feature type="compositionally biased region" description="Basic and acidic residues" evidence="1">
    <location>
        <begin position="838"/>
        <end position="855"/>
    </location>
</feature>
<feature type="compositionally biased region" description="Polar residues" evidence="1">
    <location>
        <begin position="873"/>
        <end position="883"/>
    </location>
</feature>
<dbReference type="RefSeq" id="XP_018985575.1">
    <property type="nucleotide sequence ID" value="XM_019130439.1"/>
</dbReference>
<evidence type="ECO:0000259" key="2">
    <source>
        <dbReference type="PROSITE" id="PS50003"/>
    </source>
</evidence>
<dbReference type="EMBL" id="KV454430">
    <property type="protein sequence ID" value="ODQ80247.1"/>
    <property type="molecule type" value="Genomic_DNA"/>
</dbReference>
<evidence type="ECO:0000313" key="4">
    <source>
        <dbReference type="Proteomes" id="UP000094336"/>
    </source>
</evidence>
<sequence length="1053" mass="113481">MNEPYALSHTPKVGAYTDTLRTTLGRHDPLQIIPTTVVDLPDKDIYKSSRNYFPLSPKRPKSPPSPTRKSTSSVSSADEPELSPVVSLIQAQGRREYVVGVFMLLQDLAADGKPGPRKWLEVYGVLTGTQIAYWDAEYVVGAAHTNHQLQINKPSYLNLADASFQAVASLTSSGSPVPNVVILSTTVRNRFLLQFPTSAEFASWVTAMRLLAFEHASLQKAYSATLLSSRGARLSDIANLLAPRRYAHEEWLGIRFGAGSSWTRVFARVEPGKKARLLLYANDQNTKKKKDIMATIEGVSECYAVFPESLSAVDISTMMKLRGRVTLSKGVTTLDVPQGVSTAIYVMPYPHPAVPGYDTLIRFFLPLLDAFNLYGRPARLISAKEDPLGLLFALPVLPRAHYLNPTDVHVDALGVVQPEEWWHAQFQRVLQGKMGAPGGYDGCGSVKKTSGTAPGTPRSVPSPLMKTDVLTAPARLQPLLGSPLANSFLDADKKAPYPVVPEKDAIDSPLGRKHDGNPYERSPQSATADLYGKSRTGASSYATPPKGGNPAGNGASIPNDAGNPRRGANDGSSGVPYPNSPNLNGRPANGNPYDSANAKPPGGSSYGAPNGHPYGPANGNPQTSPTKPYPPSANTRPGYPTNPNAPYGASIQNPGPVGSANANSSNQKSAQVANAGPHQRSALRAPHDNHAKGNPYDSISGIPNPALPPKQGSTPYPLNSHQSVYLEEIYNKYRYETADSGPSDSDPESPHPLNFASPKVPQAKLVPYPELPERAGVRGPRSNPYQLTPTLKHSNSNPYMVHQNDQSKPERQGQDQQPGQNRPDRIAQDPRLMLSDQKTYRPDKPAEHRPAHDYRPQNQGQSQSIASPRQARQGPQSPSLYPNQQQGHPSPQLQQQRPQHPRSQQQNSPQMQQQGFQQWPQPQSQPQSQAYQQKAHPREQRPGGSPPKGNVNHSGGYPPNGNQSYNNGGYPPNGNGSHGGGYPPNGNRGQGGGYPPNGNGNYGGGYPPNGKPNSGSGGYPPNHINPYENPAINAIANPYANPPKQQGSGYPPR</sequence>
<evidence type="ECO:0000256" key="1">
    <source>
        <dbReference type="SAM" id="MobiDB-lite"/>
    </source>
</evidence>
<name>A0A1E3QTI5_9ASCO</name>
<dbReference type="OrthoDB" id="5563754at2759"/>
<feature type="compositionally biased region" description="Gly residues" evidence="1">
    <location>
        <begin position="976"/>
        <end position="1007"/>
    </location>
</feature>
<feature type="compositionally biased region" description="Low complexity" evidence="1">
    <location>
        <begin position="659"/>
        <end position="675"/>
    </location>
</feature>
<dbReference type="STRING" id="984486.A0A1E3QTI5"/>
<dbReference type="Pfam" id="PF25381">
    <property type="entry name" value="PH_26"/>
    <property type="match status" value="1"/>
</dbReference>
<gene>
    <name evidence="3" type="ORF">BABINDRAFT_166600</name>
</gene>
<feature type="region of interest" description="Disordered" evidence="1">
    <location>
        <begin position="49"/>
        <end position="78"/>
    </location>
</feature>
<dbReference type="InterPro" id="IPR001849">
    <property type="entry name" value="PH_domain"/>
</dbReference>
<dbReference type="AlphaFoldDB" id="A0A1E3QTI5"/>
<protein>
    <recommendedName>
        <fullName evidence="2">PH domain-containing protein</fullName>
    </recommendedName>
</protein>
<dbReference type="SUPFAM" id="SSF50729">
    <property type="entry name" value="PH domain-like"/>
    <property type="match status" value="1"/>
</dbReference>
<reference evidence="4" key="1">
    <citation type="submission" date="2016-05" db="EMBL/GenBank/DDBJ databases">
        <title>Comparative genomics of biotechnologically important yeasts.</title>
        <authorList>
            <consortium name="DOE Joint Genome Institute"/>
            <person name="Riley R."/>
            <person name="Haridas S."/>
            <person name="Wolfe K.H."/>
            <person name="Lopes M.R."/>
            <person name="Hittinger C.T."/>
            <person name="Goker M."/>
            <person name="Salamov A."/>
            <person name="Wisecaver J."/>
            <person name="Long T.M."/>
            <person name="Aerts A.L."/>
            <person name="Barry K."/>
            <person name="Choi C."/>
            <person name="Clum A."/>
            <person name="Coughlan A.Y."/>
            <person name="Deshpande S."/>
            <person name="Douglass A.P."/>
            <person name="Hanson S.J."/>
            <person name="Klenk H.-P."/>
            <person name="Labutti K."/>
            <person name="Lapidus A."/>
            <person name="Lindquist E."/>
            <person name="Lipzen A."/>
            <person name="Meier-Kolthoff J.P."/>
            <person name="Ohm R.A."/>
            <person name="Otillar R.P."/>
            <person name="Pangilinan J."/>
            <person name="Peng Y."/>
            <person name="Rokas A."/>
            <person name="Rosa C.A."/>
            <person name="Scheuner C."/>
            <person name="Sibirny A.A."/>
            <person name="Slot J.C."/>
            <person name="Stielow J.B."/>
            <person name="Sun H."/>
            <person name="Kurtzman C.P."/>
            <person name="Blackwell M."/>
            <person name="Grigoriev I.V."/>
            <person name="Jeffries T.W."/>
        </authorList>
    </citation>
    <scope>NUCLEOTIDE SEQUENCE [LARGE SCALE GENOMIC DNA]</scope>
    <source>
        <strain evidence="4">NRRL Y-12698</strain>
    </source>
</reference>
<feature type="compositionally biased region" description="Polar residues" evidence="1">
    <location>
        <begin position="856"/>
        <end position="867"/>
    </location>
</feature>
<dbReference type="Proteomes" id="UP000094336">
    <property type="component" value="Unassembled WGS sequence"/>
</dbReference>
<dbReference type="PROSITE" id="PS50003">
    <property type="entry name" value="PH_DOMAIN"/>
    <property type="match status" value="1"/>
</dbReference>
<accession>A0A1E3QTI5</accession>
<feature type="region of interest" description="Disordered" evidence="1">
    <location>
        <begin position="499"/>
        <end position="721"/>
    </location>
</feature>
<feature type="compositionally biased region" description="Polar residues" evidence="1">
    <location>
        <begin position="1044"/>
        <end position="1053"/>
    </location>
</feature>
<feature type="compositionally biased region" description="Low complexity" evidence="1">
    <location>
        <begin position="1011"/>
        <end position="1043"/>
    </location>
</feature>
<feature type="compositionally biased region" description="Low complexity" evidence="1">
    <location>
        <begin position="544"/>
        <end position="555"/>
    </location>
</feature>
<dbReference type="InterPro" id="IPR011993">
    <property type="entry name" value="PH-like_dom_sf"/>
</dbReference>
<feature type="compositionally biased region" description="Basic and acidic residues" evidence="1">
    <location>
        <begin position="499"/>
        <end position="518"/>
    </location>
</feature>
<feature type="compositionally biased region" description="Polar residues" evidence="1">
    <location>
        <begin position="711"/>
        <end position="721"/>
    </location>
</feature>
<feature type="domain" description="PH" evidence="2">
    <location>
        <begin position="95"/>
        <end position="213"/>
    </location>
</feature>
<feature type="region of interest" description="Disordered" evidence="1">
    <location>
        <begin position="441"/>
        <end position="464"/>
    </location>
</feature>
<feature type="region of interest" description="Disordered" evidence="1">
    <location>
        <begin position="735"/>
        <end position="1053"/>
    </location>
</feature>
<dbReference type="InterPro" id="IPR058155">
    <property type="entry name" value="Skg3/CAF120-like_PH"/>
</dbReference>